<proteinExistence type="predicted"/>
<name>A0A0A9H5P4_ARUDO</name>
<reference evidence="1" key="1">
    <citation type="submission" date="2014-09" db="EMBL/GenBank/DDBJ databases">
        <authorList>
            <person name="Magalhaes I.L.F."/>
            <person name="Oliveira U."/>
            <person name="Santos F.R."/>
            <person name="Vidigal T.H.D.A."/>
            <person name="Brescovit A.D."/>
            <person name="Santos A.J."/>
        </authorList>
    </citation>
    <scope>NUCLEOTIDE SEQUENCE</scope>
    <source>
        <tissue evidence="1">Shoot tissue taken approximately 20 cm above the soil surface</tissue>
    </source>
</reference>
<sequence>MMHSIGGRLPEIRDCICTISVVRHTPPQGSGAISGRLIFITEV</sequence>
<dbReference type="EMBL" id="GBRH01165361">
    <property type="protein sequence ID" value="JAE32535.1"/>
    <property type="molecule type" value="Transcribed_RNA"/>
</dbReference>
<accession>A0A0A9H5P4</accession>
<protein>
    <submittedName>
        <fullName evidence="1">Uncharacterized protein</fullName>
    </submittedName>
</protein>
<evidence type="ECO:0000313" key="1">
    <source>
        <dbReference type="EMBL" id="JAE32535.1"/>
    </source>
</evidence>
<dbReference type="AlphaFoldDB" id="A0A0A9H5P4"/>
<reference evidence="1" key="2">
    <citation type="journal article" date="2015" name="Data Brief">
        <title>Shoot transcriptome of the giant reed, Arundo donax.</title>
        <authorList>
            <person name="Barrero R.A."/>
            <person name="Guerrero F.D."/>
            <person name="Moolhuijzen P."/>
            <person name="Goolsby J.A."/>
            <person name="Tidwell J."/>
            <person name="Bellgard S.E."/>
            <person name="Bellgard M.I."/>
        </authorList>
    </citation>
    <scope>NUCLEOTIDE SEQUENCE</scope>
    <source>
        <tissue evidence="1">Shoot tissue taken approximately 20 cm above the soil surface</tissue>
    </source>
</reference>
<organism evidence="1">
    <name type="scientific">Arundo donax</name>
    <name type="common">Giant reed</name>
    <name type="synonym">Donax arundinaceus</name>
    <dbReference type="NCBI Taxonomy" id="35708"/>
    <lineage>
        <taxon>Eukaryota</taxon>
        <taxon>Viridiplantae</taxon>
        <taxon>Streptophyta</taxon>
        <taxon>Embryophyta</taxon>
        <taxon>Tracheophyta</taxon>
        <taxon>Spermatophyta</taxon>
        <taxon>Magnoliopsida</taxon>
        <taxon>Liliopsida</taxon>
        <taxon>Poales</taxon>
        <taxon>Poaceae</taxon>
        <taxon>PACMAD clade</taxon>
        <taxon>Arundinoideae</taxon>
        <taxon>Arundineae</taxon>
        <taxon>Arundo</taxon>
    </lineage>
</organism>